<feature type="compositionally biased region" description="Basic residues" evidence="1">
    <location>
        <begin position="118"/>
        <end position="127"/>
    </location>
</feature>
<feature type="compositionally biased region" description="Low complexity" evidence="1">
    <location>
        <begin position="47"/>
        <end position="57"/>
    </location>
</feature>
<reference evidence="2" key="1">
    <citation type="submission" date="2005-05" db="EMBL/GenBank/DDBJ databases">
        <authorList>
            <person name="Stapleton M."/>
            <person name="Carlson J."/>
            <person name="Chavez C."/>
            <person name="Frise E."/>
            <person name="George R."/>
            <person name="Pacleb J."/>
            <person name="Park S."/>
            <person name="Wan K."/>
            <person name="Yu C."/>
            <person name="Celniker S."/>
        </authorList>
    </citation>
    <scope>NUCLEOTIDE SEQUENCE</scope>
</reference>
<dbReference type="EMBL" id="BT022982">
    <property type="protein sequence ID" value="AAY55398.1"/>
    <property type="molecule type" value="mRNA"/>
</dbReference>
<feature type="region of interest" description="Disordered" evidence="1">
    <location>
        <begin position="29"/>
        <end position="57"/>
    </location>
</feature>
<evidence type="ECO:0000256" key="1">
    <source>
        <dbReference type="SAM" id="MobiDB-lite"/>
    </source>
</evidence>
<accession>Q4V4M4</accession>
<feature type="region of interest" description="Disordered" evidence="1">
    <location>
        <begin position="98"/>
        <end position="127"/>
    </location>
</feature>
<sequence length="127" mass="14168">MVNLPTQRITLNTGVNYAGPYHIRCSTNRNQKSYKGYTPGSGGEGSGVSERVSGVSGQQRWSQAERCLARGRFDLHHNILNPFRPAGGLPEEPKRTWRVRKGQWSQRSAKVVPGRALPRPRKIHPAP</sequence>
<dbReference type="AlphaFoldDB" id="Q4V4M4"/>
<name>Q4V4M4_DROME</name>
<organism evidence="2">
    <name type="scientific">Drosophila melanogaster</name>
    <name type="common">Fruit fly</name>
    <dbReference type="NCBI Taxonomy" id="7227"/>
    <lineage>
        <taxon>Eukaryota</taxon>
        <taxon>Metazoa</taxon>
        <taxon>Ecdysozoa</taxon>
        <taxon>Arthropoda</taxon>
        <taxon>Hexapoda</taxon>
        <taxon>Insecta</taxon>
        <taxon>Pterygota</taxon>
        <taxon>Neoptera</taxon>
        <taxon>Endopterygota</taxon>
        <taxon>Diptera</taxon>
        <taxon>Brachycera</taxon>
        <taxon>Muscomorpha</taxon>
        <taxon>Ephydroidea</taxon>
        <taxon>Drosophilidae</taxon>
        <taxon>Drosophila</taxon>
        <taxon>Sophophora</taxon>
    </lineage>
</organism>
<proteinExistence type="evidence at transcript level"/>
<protein>
    <submittedName>
        <fullName evidence="2">IP08451p</fullName>
    </submittedName>
</protein>
<evidence type="ECO:0000313" key="2">
    <source>
        <dbReference type="EMBL" id="AAY55398.1"/>
    </source>
</evidence>